<evidence type="ECO:0000313" key="5">
    <source>
        <dbReference type="Proteomes" id="UP000199561"/>
    </source>
</evidence>
<dbReference type="PROSITE" id="PS51257">
    <property type="entry name" value="PROKAR_LIPOPROTEIN"/>
    <property type="match status" value="1"/>
</dbReference>
<dbReference type="Gene3D" id="3.30.1340.30">
    <property type="match status" value="1"/>
</dbReference>
<accession>A0A1I4LPL0</accession>
<protein>
    <submittedName>
        <fullName evidence="4">Hyperosmotically inducible protein</fullName>
    </submittedName>
</protein>
<feature type="signal peptide" evidence="1">
    <location>
        <begin position="1"/>
        <end position="24"/>
    </location>
</feature>
<proteinExistence type="predicted"/>
<dbReference type="AlphaFoldDB" id="A0A1I4LPL0"/>
<evidence type="ECO:0000259" key="2">
    <source>
        <dbReference type="PROSITE" id="PS50914"/>
    </source>
</evidence>
<dbReference type="Proteomes" id="UP000199561">
    <property type="component" value="Unassembled WGS sequence"/>
</dbReference>
<dbReference type="Proteomes" id="UP000601736">
    <property type="component" value="Unassembled WGS sequence"/>
</dbReference>
<dbReference type="STRING" id="52442.SAMN05421880_102157"/>
<reference evidence="3" key="2">
    <citation type="submission" date="2021-02" db="EMBL/GenBank/DDBJ databases">
        <authorList>
            <person name="Han P."/>
        </authorList>
    </citation>
    <scope>NUCLEOTIDE SEQUENCE</scope>
    <source>
        <strain evidence="3">Nitrosomonas nitrosa 18-3D</strain>
    </source>
</reference>
<dbReference type="Pfam" id="PF04972">
    <property type="entry name" value="BON"/>
    <property type="match status" value="1"/>
</dbReference>
<evidence type="ECO:0000313" key="3">
    <source>
        <dbReference type="EMBL" id="CAE6485411.1"/>
    </source>
</evidence>
<evidence type="ECO:0000256" key="1">
    <source>
        <dbReference type="SAM" id="SignalP"/>
    </source>
</evidence>
<sequence>MKFQNKVRTAICLCVSIFSLIAITGCGDSERVHESWVTPAEGPHYDDNSILNNLKSRLSADPNLKDLVLNIDVKNGEITIIGMVDNPTLVDQVIMQAWLVDGVKKVDNQIRTKGDL</sequence>
<organism evidence="4 5">
    <name type="scientific">Nitrosomonas nitrosa</name>
    <dbReference type="NCBI Taxonomy" id="52442"/>
    <lineage>
        <taxon>Bacteria</taxon>
        <taxon>Pseudomonadati</taxon>
        <taxon>Pseudomonadota</taxon>
        <taxon>Betaproteobacteria</taxon>
        <taxon>Nitrosomonadales</taxon>
        <taxon>Nitrosomonadaceae</taxon>
        <taxon>Nitrosomonas</taxon>
    </lineage>
</organism>
<dbReference type="InterPro" id="IPR007055">
    <property type="entry name" value="BON_dom"/>
</dbReference>
<evidence type="ECO:0000313" key="4">
    <source>
        <dbReference type="EMBL" id="SFL92910.1"/>
    </source>
</evidence>
<name>A0A1I4LPL0_9PROT</name>
<dbReference type="EMBL" id="FOUF01000002">
    <property type="protein sequence ID" value="SFL92910.1"/>
    <property type="molecule type" value="Genomic_DNA"/>
</dbReference>
<keyword evidence="1" id="KW-0732">Signal</keyword>
<dbReference type="RefSeq" id="WP_090666100.1">
    <property type="nucleotide sequence ID" value="NZ_CAJNAP010000001.1"/>
</dbReference>
<keyword evidence="5" id="KW-1185">Reference proteome</keyword>
<gene>
    <name evidence="3" type="ORF">NMYAN_10280</name>
    <name evidence="4" type="ORF">SAMN05421880_102157</name>
</gene>
<feature type="chain" id="PRO_5042685645" evidence="1">
    <location>
        <begin position="25"/>
        <end position="116"/>
    </location>
</feature>
<dbReference type="PROSITE" id="PS50914">
    <property type="entry name" value="BON"/>
    <property type="match status" value="1"/>
</dbReference>
<dbReference type="EMBL" id="CAJNAP010000001">
    <property type="protein sequence ID" value="CAE6485411.1"/>
    <property type="molecule type" value="Genomic_DNA"/>
</dbReference>
<dbReference type="OrthoDB" id="8537411at2"/>
<feature type="domain" description="BON" evidence="2">
    <location>
        <begin position="46"/>
        <end position="114"/>
    </location>
</feature>
<reference evidence="4 5" key="1">
    <citation type="submission" date="2016-10" db="EMBL/GenBank/DDBJ databases">
        <authorList>
            <person name="de Groot N.N."/>
        </authorList>
    </citation>
    <scope>NUCLEOTIDE SEQUENCE [LARGE SCALE GENOMIC DNA]</scope>
    <source>
        <strain evidence="4 5">Nm146</strain>
    </source>
</reference>